<keyword evidence="2" id="KW-1185">Reference proteome</keyword>
<dbReference type="Proteomes" id="UP000001299">
    <property type="component" value="Plasmid pCY360"/>
</dbReference>
<geneLocation type="plasmid" evidence="1 2">
    <name>pCY360</name>
</geneLocation>
<keyword evidence="1" id="KW-0614">Plasmid</keyword>
<dbReference type="HOGENOM" id="CLU_1025571_0_0_9"/>
<evidence type="ECO:0000313" key="2">
    <source>
        <dbReference type="Proteomes" id="UP000001299"/>
    </source>
</evidence>
<dbReference type="KEGG" id="bpb:bpr_II021"/>
<organism evidence="1 2">
    <name type="scientific">Butyrivibrio proteoclasticus (strain ATCC 51982 / DSM 14932 / B316)</name>
    <name type="common">Clostridium proteoclasticum</name>
    <dbReference type="NCBI Taxonomy" id="515622"/>
    <lineage>
        <taxon>Bacteria</taxon>
        <taxon>Bacillati</taxon>
        <taxon>Bacillota</taxon>
        <taxon>Clostridia</taxon>
        <taxon>Lachnospirales</taxon>
        <taxon>Lachnospiraceae</taxon>
        <taxon>Butyrivibrio</taxon>
    </lineage>
</organism>
<evidence type="ECO:0000313" key="1">
    <source>
        <dbReference type="EMBL" id="ADL35962.1"/>
    </source>
</evidence>
<reference evidence="1 2" key="1">
    <citation type="journal article" date="2010" name="PLoS ONE">
        <title>The glycobiome of the rumen bacterium Butyrivibrio proteoclasticus B316(T) highlights adaptation to a polysaccharide-rich environment.</title>
        <authorList>
            <person name="Kelly W.J."/>
            <person name="Leahy S.C."/>
            <person name="Altermann E."/>
            <person name="Yeoman C.J."/>
            <person name="Dunne J.C."/>
            <person name="Kong Z."/>
            <person name="Pacheco D.M."/>
            <person name="Li D."/>
            <person name="Noel S.J."/>
            <person name="Moon C.D."/>
            <person name="Cookson A.L."/>
            <person name="Attwood G.T."/>
        </authorList>
    </citation>
    <scope>NUCLEOTIDE SEQUENCE [LARGE SCALE GENOMIC DNA]</scope>
    <source>
        <strain evidence="2">ATCC 51982 / DSM 14932 / B316</strain>
        <plasmid evidence="2">Plasmid pCY360</plasmid>
    </source>
</reference>
<sequence>MAFLNCKSISYPIVQVFDKEAIRPRTIVSEENTTTFGIKNIPEESVLSALLDKNDYAFNAFATLPGHPDALITMISAEMLRRINPPKNPSLKEKEFMGKLGEDLIITMKGNQDVLNECIENIGDMVRAMKWAAGKSEKGSSIDLFLQDEIKINGSKFRKDDFEKIAKETGYPINAHPYEPGVKCIVVDGDIKVNDIDCNYMFIEAKDGKTMDVVTRPRDIAFWIEECKRTAQADPYKAAGGTQLCDYIFDQRHRISISCGFMTFLWAEDVK</sequence>
<accession>E0S3I0</accession>
<proteinExistence type="predicted"/>
<gene>
    <name evidence="1" type="ordered locus">bpr_II021</name>
</gene>
<dbReference type="AlphaFoldDB" id="E0S3I0"/>
<protein>
    <submittedName>
        <fullName evidence="1">Uncharacterized protein</fullName>
    </submittedName>
</protein>
<dbReference type="EMBL" id="CP001812">
    <property type="protein sequence ID" value="ADL35962.1"/>
    <property type="molecule type" value="Genomic_DNA"/>
</dbReference>
<name>E0S3I0_BUTPB</name>